<sequence>MSDSDSPLSSPPLTDDEEKPPKMLQVVNGKLSFLPTRKAPTKPAKPMMRVRAPSSSPEVESDKPGNEPSPPHEYVLADNPDIAFITMFRNRFADSFPKSVSNIGPQDIERGVVDSRPSEQMENLLCALLGLALNRVKPVEYGLPNGAPASICPSGVAPRTDTHPPLDLVLLRTLTHWALAGSEVINATIKEAYKQSRKNDDINQPLSVQPWGLDGRKRRYWLIEGHNDTPFRIYLESSRKRKKNTWWSVSGTIDEALELAQQLEHGDRAQSAQRLASGIRSAVPRLEETERKRQRKQYRLDRRAAFSRPEPGMSMYEGRTRGNRVRYNYDDDDMYGSEDTNNRRSARQSGTPAEDGPTYTASGRQVRSRFGRTYGNDGGPTDSSKATSPVRDFDSDDDDEPVTAGHGGRRSGRGAGPSTSESRARTGGLRGSLNSDEDEDMDDELSENAWEGDDNDIMGKQDADDDEADDDMSDLGSVITVANSNNDDEDSKNSSMVVTLKYGSKEKSSPLIAPVQPTKVDVIEGAAKEKAEVSMLDIDELGSSQQENKEPVVPGVIDGVGIVRPAFEHAATNGWH</sequence>
<evidence type="ECO:0000256" key="1">
    <source>
        <dbReference type="SAM" id="MobiDB-lite"/>
    </source>
</evidence>
<feature type="compositionally biased region" description="Low complexity" evidence="1">
    <location>
        <begin position="35"/>
        <end position="49"/>
    </location>
</feature>
<accession>A0A5N6KZB6</accession>
<dbReference type="Proteomes" id="UP000327013">
    <property type="component" value="Unassembled WGS sequence"/>
</dbReference>
<dbReference type="AlphaFoldDB" id="A0A5N6KZB6"/>
<feature type="region of interest" description="Disordered" evidence="1">
    <location>
        <begin position="1"/>
        <end position="73"/>
    </location>
</feature>
<feature type="compositionally biased region" description="Acidic residues" evidence="1">
    <location>
        <begin position="463"/>
        <end position="473"/>
    </location>
</feature>
<evidence type="ECO:0000313" key="3">
    <source>
        <dbReference type="Proteomes" id="UP000327013"/>
    </source>
</evidence>
<organism evidence="2 3">
    <name type="scientific">Carpinus fangiana</name>
    <dbReference type="NCBI Taxonomy" id="176857"/>
    <lineage>
        <taxon>Eukaryota</taxon>
        <taxon>Viridiplantae</taxon>
        <taxon>Streptophyta</taxon>
        <taxon>Embryophyta</taxon>
        <taxon>Tracheophyta</taxon>
        <taxon>Spermatophyta</taxon>
        <taxon>Magnoliopsida</taxon>
        <taxon>eudicotyledons</taxon>
        <taxon>Gunneridae</taxon>
        <taxon>Pentapetalae</taxon>
        <taxon>rosids</taxon>
        <taxon>fabids</taxon>
        <taxon>Fagales</taxon>
        <taxon>Betulaceae</taxon>
        <taxon>Carpinus</taxon>
    </lineage>
</organism>
<gene>
    <name evidence="2" type="ORF">FH972_024857</name>
</gene>
<reference evidence="2 3" key="1">
    <citation type="submission" date="2019-06" db="EMBL/GenBank/DDBJ databases">
        <title>A chromosomal-level reference genome of Carpinus fangiana (Coryloideae, Betulaceae).</title>
        <authorList>
            <person name="Yang X."/>
            <person name="Wang Z."/>
            <person name="Zhang L."/>
            <person name="Hao G."/>
            <person name="Liu J."/>
            <person name="Yang Y."/>
        </authorList>
    </citation>
    <scope>NUCLEOTIDE SEQUENCE [LARGE SCALE GENOMIC DNA]</scope>
    <source>
        <strain evidence="2">Cfa_2016G</strain>
        <tissue evidence="2">Leaf</tissue>
    </source>
</reference>
<comment type="caution">
    <text evidence="2">The sequence shown here is derived from an EMBL/GenBank/DDBJ whole genome shotgun (WGS) entry which is preliminary data.</text>
</comment>
<proteinExistence type="predicted"/>
<feature type="region of interest" description="Disordered" evidence="1">
    <location>
        <begin position="283"/>
        <end position="495"/>
    </location>
</feature>
<dbReference type="EMBL" id="VIBQ01000031">
    <property type="protein sequence ID" value="KAB8416337.1"/>
    <property type="molecule type" value="Genomic_DNA"/>
</dbReference>
<name>A0A5N6KZB6_9ROSI</name>
<evidence type="ECO:0000313" key="2">
    <source>
        <dbReference type="EMBL" id="KAB8416337.1"/>
    </source>
</evidence>
<protein>
    <recommendedName>
        <fullName evidence="4">WHIM1 domain-containing protein</fullName>
    </recommendedName>
</protein>
<feature type="compositionally biased region" description="Acidic residues" evidence="1">
    <location>
        <begin position="435"/>
        <end position="456"/>
    </location>
</feature>
<evidence type="ECO:0008006" key="4">
    <source>
        <dbReference type="Google" id="ProtNLM"/>
    </source>
</evidence>
<dbReference type="PANTHER" id="PTHR42107">
    <property type="entry name" value="YALI0D24453P"/>
    <property type="match status" value="1"/>
</dbReference>
<feature type="compositionally biased region" description="Low complexity" evidence="1">
    <location>
        <begin position="1"/>
        <end position="13"/>
    </location>
</feature>
<dbReference type="PANTHER" id="PTHR42107:SF1">
    <property type="entry name" value="WHIM1 DOMAIN-CONTAINING PROTEIN"/>
    <property type="match status" value="1"/>
</dbReference>
<dbReference type="OrthoDB" id="349045at2759"/>
<keyword evidence="3" id="KW-1185">Reference proteome</keyword>